<dbReference type="EMBL" id="MT143975">
    <property type="protein sequence ID" value="QJA44330.1"/>
    <property type="molecule type" value="Genomic_DNA"/>
</dbReference>
<dbReference type="InterPro" id="IPR001173">
    <property type="entry name" value="Glyco_trans_2-like"/>
</dbReference>
<dbReference type="GO" id="GO:0008713">
    <property type="term" value="F:ADP-heptose-lipopolysaccharide heptosyltransferase activity"/>
    <property type="evidence" value="ECO:0007669"/>
    <property type="project" value="TreeGrafter"/>
</dbReference>
<dbReference type="AlphaFoldDB" id="A0A6H1ZAW5"/>
<dbReference type="SUPFAM" id="SSF53756">
    <property type="entry name" value="UDP-Glycosyltransferase/glycogen phosphorylase"/>
    <property type="match status" value="1"/>
</dbReference>
<reference evidence="4" key="1">
    <citation type="submission" date="2020-03" db="EMBL/GenBank/DDBJ databases">
        <title>The deep terrestrial virosphere.</title>
        <authorList>
            <person name="Holmfeldt K."/>
            <person name="Nilsson E."/>
            <person name="Simone D."/>
            <person name="Lopez-Fernandez M."/>
            <person name="Wu X."/>
            <person name="de Brujin I."/>
            <person name="Lundin D."/>
            <person name="Andersson A."/>
            <person name="Bertilsson S."/>
            <person name="Dopson M."/>
        </authorList>
    </citation>
    <scope>NUCLEOTIDE SEQUENCE</scope>
    <source>
        <strain evidence="4">TM448A00093</strain>
    </source>
</reference>
<dbReference type="GO" id="GO:0009244">
    <property type="term" value="P:lipopolysaccharide core region biosynthetic process"/>
    <property type="evidence" value="ECO:0007669"/>
    <property type="project" value="TreeGrafter"/>
</dbReference>
<sequence length="516" mass="59090">MLTCSIAVYKPDMEMFRKMLRSLKMNTPELGQLLIFINSDNDTEIISEVTHIFPDDNPIIQFQSLGRNVGFGEAHNKNLEEAIGKYFAVLNDDIEFFEKWATPMIKALHDKQVGQVCMREGQCNTLNWKADGLYSGTDSPEYAEGSCFMMRTKVAKQMGLFDILNYPMAYLEDTDLSLRVRKAGYSIKSVPVKWIHHRAVTSSKLPMMRGYEARNKIQFRKRWTPYLLTKDIHKDKTVVVKRTGSIGDVFFTLPILDALKKKYPTAAIILKTSTPQAIKYDRRIDAIVDVGYPIPTDIFIDLDDSYEQIPWVNWLKRYAEVAKIKSPLNKKALFLTMRDTDIQAIDTLIPVNFGRFVLLDLSDTWESKQWSMDNYKRLAMRLKAEGYQIVVTGVTNQDVTVIYDLSFVNILDVLQTGALMRRTSLFIGHEGLLSHISLSMRVPSIILYGCTSPDICNDIKSPYLYPVVSPIPCQGCRHTQQGYGVDCPIHFECMQMITIDVVFEKCREALKEEILK</sequence>
<accession>A0A6H1ZAW5</accession>
<dbReference type="PANTHER" id="PTHR30160">
    <property type="entry name" value="TETRAACYLDISACCHARIDE 4'-KINASE-RELATED"/>
    <property type="match status" value="1"/>
</dbReference>
<evidence type="ECO:0000256" key="2">
    <source>
        <dbReference type="ARBA" id="ARBA00022679"/>
    </source>
</evidence>
<dbReference type="InterPro" id="IPR002201">
    <property type="entry name" value="Glyco_trans_9"/>
</dbReference>
<evidence type="ECO:0000313" key="4">
    <source>
        <dbReference type="EMBL" id="QJA44330.1"/>
    </source>
</evidence>
<dbReference type="SUPFAM" id="SSF53448">
    <property type="entry name" value="Nucleotide-diphospho-sugar transferases"/>
    <property type="match status" value="1"/>
</dbReference>
<dbReference type="Gene3D" id="3.90.550.10">
    <property type="entry name" value="Spore Coat Polysaccharide Biosynthesis Protein SpsA, Chain A"/>
    <property type="match status" value="1"/>
</dbReference>
<gene>
    <name evidence="4" type="ORF">TM448A00093_0060</name>
</gene>
<dbReference type="CDD" id="cd03789">
    <property type="entry name" value="GT9_LPS_heptosyltransferase"/>
    <property type="match status" value="1"/>
</dbReference>
<dbReference type="Pfam" id="PF00535">
    <property type="entry name" value="Glycos_transf_2"/>
    <property type="match status" value="1"/>
</dbReference>
<name>A0A6H1ZAW5_9ZZZZ</name>
<feature type="domain" description="Glycosyltransferase 2-like" evidence="3">
    <location>
        <begin position="17"/>
        <end position="131"/>
    </location>
</feature>
<proteinExistence type="predicted"/>
<dbReference type="Gene3D" id="3.40.50.2000">
    <property type="entry name" value="Glycogen Phosphorylase B"/>
    <property type="match status" value="2"/>
</dbReference>
<organism evidence="4">
    <name type="scientific">viral metagenome</name>
    <dbReference type="NCBI Taxonomy" id="1070528"/>
    <lineage>
        <taxon>unclassified sequences</taxon>
        <taxon>metagenomes</taxon>
        <taxon>organismal metagenomes</taxon>
    </lineage>
</organism>
<keyword evidence="1" id="KW-0328">Glycosyltransferase</keyword>
<dbReference type="InterPro" id="IPR029044">
    <property type="entry name" value="Nucleotide-diphossugar_trans"/>
</dbReference>
<dbReference type="InterPro" id="IPR051199">
    <property type="entry name" value="LPS_LOS_Heptosyltrfase"/>
</dbReference>
<dbReference type="PANTHER" id="PTHR30160:SF1">
    <property type="entry name" value="LIPOPOLYSACCHARIDE 1,2-N-ACETYLGLUCOSAMINETRANSFERASE-RELATED"/>
    <property type="match status" value="1"/>
</dbReference>
<evidence type="ECO:0000256" key="1">
    <source>
        <dbReference type="ARBA" id="ARBA00022676"/>
    </source>
</evidence>
<keyword evidence="2 4" id="KW-0808">Transferase</keyword>
<dbReference type="GO" id="GO:0005829">
    <property type="term" value="C:cytosol"/>
    <property type="evidence" value="ECO:0007669"/>
    <property type="project" value="TreeGrafter"/>
</dbReference>
<dbReference type="Pfam" id="PF01075">
    <property type="entry name" value="Glyco_transf_9"/>
    <property type="match status" value="1"/>
</dbReference>
<evidence type="ECO:0000259" key="3">
    <source>
        <dbReference type="Pfam" id="PF00535"/>
    </source>
</evidence>
<protein>
    <submittedName>
        <fullName evidence="4">Putative glycosyltransferase</fullName>
    </submittedName>
</protein>